<keyword evidence="5 11" id="KW-0812">Transmembrane</keyword>
<evidence type="ECO:0000256" key="11">
    <source>
        <dbReference type="SAM" id="Phobius"/>
    </source>
</evidence>
<gene>
    <name evidence="14" type="ORF">KP509_21G019800</name>
</gene>
<dbReference type="GO" id="GO:0140359">
    <property type="term" value="F:ABC-type transporter activity"/>
    <property type="evidence" value="ECO:0007669"/>
    <property type="project" value="InterPro"/>
</dbReference>
<dbReference type="Pfam" id="PF00005">
    <property type="entry name" value="ABC_tran"/>
    <property type="match status" value="2"/>
</dbReference>
<dbReference type="PROSITE" id="PS50929">
    <property type="entry name" value="ABC_TM1F"/>
    <property type="match status" value="1"/>
</dbReference>
<evidence type="ECO:0000256" key="1">
    <source>
        <dbReference type="ARBA" id="ARBA00004141"/>
    </source>
</evidence>
<feature type="transmembrane region" description="Helical" evidence="11">
    <location>
        <begin position="175"/>
        <end position="201"/>
    </location>
</feature>
<comment type="similarity">
    <text evidence="2">Belongs to the ABC transporter superfamily. ABCC family. Conjugate transporter (TC 3.A.1.208) subfamily.</text>
</comment>
<accession>A0A8T2SB98</accession>
<evidence type="ECO:0000313" key="14">
    <source>
        <dbReference type="EMBL" id="KAH7314782.1"/>
    </source>
</evidence>
<keyword evidence="15" id="KW-1185">Reference proteome</keyword>
<evidence type="ECO:0000256" key="6">
    <source>
        <dbReference type="ARBA" id="ARBA00022737"/>
    </source>
</evidence>
<dbReference type="FunFam" id="1.20.1560.10:FF:000002">
    <property type="entry name" value="ABC transporter C family member 5"/>
    <property type="match status" value="1"/>
</dbReference>
<dbReference type="EMBL" id="CM035426">
    <property type="protein sequence ID" value="KAH7314782.1"/>
    <property type="molecule type" value="Genomic_DNA"/>
</dbReference>
<dbReference type="CDD" id="cd03244">
    <property type="entry name" value="ABCC_MRP_domain2"/>
    <property type="match status" value="1"/>
</dbReference>
<keyword evidence="10 11" id="KW-0472">Membrane</keyword>
<dbReference type="Proteomes" id="UP000825935">
    <property type="component" value="Chromosome 21"/>
</dbReference>
<dbReference type="PANTHER" id="PTHR24223">
    <property type="entry name" value="ATP-BINDING CASSETTE SUB-FAMILY C"/>
    <property type="match status" value="1"/>
</dbReference>
<keyword evidence="9 11" id="KW-1133">Transmembrane helix</keyword>
<keyword evidence="3" id="KW-0813">Transport</keyword>
<keyword evidence="4" id="KW-0150">Chloroplast</keyword>
<feature type="domain" description="ABC transporter" evidence="12">
    <location>
        <begin position="498"/>
        <end position="730"/>
    </location>
</feature>
<keyword evidence="4" id="KW-0934">Plastid</keyword>
<feature type="transmembrane region" description="Helical" evidence="11">
    <location>
        <begin position="288"/>
        <end position="309"/>
    </location>
</feature>
<organism evidence="14 15">
    <name type="scientific">Ceratopteris richardii</name>
    <name type="common">Triangle waterfern</name>
    <dbReference type="NCBI Taxonomy" id="49495"/>
    <lineage>
        <taxon>Eukaryota</taxon>
        <taxon>Viridiplantae</taxon>
        <taxon>Streptophyta</taxon>
        <taxon>Embryophyta</taxon>
        <taxon>Tracheophyta</taxon>
        <taxon>Polypodiopsida</taxon>
        <taxon>Polypodiidae</taxon>
        <taxon>Polypodiales</taxon>
        <taxon>Pteridineae</taxon>
        <taxon>Pteridaceae</taxon>
        <taxon>Parkerioideae</taxon>
        <taxon>Ceratopteris</taxon>
    </lineage>
</organism>
<dbReference type="Gene3D" id="1.20.1560.10">
    <property type="entry name" value="ABC transporter type 1, transmembrane domain"/>
    <property type="match status" value="1"/>
</dbReference>
<evidence type="ECO:0000313" key="15">
    <source>
        <dbReference type="Proteomes" id="UP000825935"/>
    </source>
</evidence>
<evidence type="ECO:0000256" key="2">
    <source>
        <dbReference type="ARBA" id="ARBA00009726"/>
    </source>
</evidence>
<sequence>MDFGDQTEIGEKGINLSGGQKQRIQLARAIYQDKDVYLLDDVLSAVDAHTGSHLFKVMKDGKISQAGRYEEILVRGSDFEALVAAHNQAMQLVKSDEGRTGALLERKGKEMFEHGTIGGVESLEVRLSGSADMSMEVLSDTKRIGDGVSKLIEIEKRETGRVSARAYRVYLTKAYGWSVLIVLLISQVIWQILLVLSNFWIADEIPADARDSYDSTKFIVVYAILNVASCFIIMIRIFLVPVIGLKTSQLFFFQMLESIIRAPMSFFDTTPSGRVLSRFSSDQTNIDFMLHFYMGILLGTILTGIGIVVPICISAWPTIILVIPLGILYYSYQVFFIHSSREITRLDSITKAPAIYHFSETIAGIETIRCFWKEKEFMQKNFNNLNSNMKMDFNNNSANEWLGLRLEEMGVFVLGVTGLVFVILPSNLIKTDYVGLALSYALGLNVSLFWNVWMYCTVENKMVSVERIEQFTNIDKEADYIIKDCVPSNWPSVGKIISKRLKLRYRPSTPLVLKGVTFTIAGGHKVGIVGRTGSGKSSLILAIFRLVEPAGGEIIIDDIDITSMRLHDLRSRLGIIPQEPVLFQGTLRLNLDPFDAYSDAEIWEVLQKCQLDKIVREKPERLSTPVMDYGENWSLGQRQLLCFGRTLLKKSKILFLDEATASVDAQTDRVIQELIREQFQNCTVVSIAHRIPTVMDSDEVLVMDAGRVKEFDSPSALLAKTDSLFSSLVNEYKARADHLQ</sequence>
<evidence type="ECO:0000256" key="8">
    <source>
        <dbReference type="ARBA" id="ARBA00022840"/>
    </source>
</evidence>
<dbReference type="PANTHER" id="PTHR24223:SF362">
    <property type="entry name" value="ABC TRANSPORTER C FAMILY MEMBER 4"/>
    <property type="match status" value="1"/>
</dbReference>
<dbReference type="PROSITE" id="PS50893">
    <property type="entry name" value="ABC_TRANSPORTER_2"/>
    <property type="match status" value="1"/>
</dbReference>
<feature type="domain" description="ABC transmembrane type-1" evidence="13">
    <location>
        <begin position="179"/>
        <end position="460"/>
    </location>
</feature>
<comment type="caution">
    <text evidence="14">The sequence shown here is derived from an EMBL/GenBank/DDBJ whole genome shotgun (WGS) entry which is preliminary data.</text>
</comment>
<dbReference type="InterPro" id="IPR036640">
    <property type="entry name" value="ABC1_TM_sf"/>
</dbReference>
<dbReference type="Gene3D" id="3.40.50.300">
    <property type="entry name" value="P-loop containing nucleotide triphosphate hydrolases"/>
    <property type="match status" value="2"/>
</dbReference>
<dbReference type="InterPro" id="IPR050173">
    <property type="entry name" value="ABC_transporter_C-like"/>
</dbReference>
<dbReference type="Pfam" id="PF00664">
    <property type="entry name" value="ABC_membrane"/>
    <property type="match status" value="1"/>
</dbReference>
<dbReference type="InterPro" id="IPR027417">
    <property type="entry name" value="P-loop_NTPase"/>
</dbReference>
<dbReference type="FunFam" id="3.40.50.300:FF:000163">
    <property type="entry name" value="Multidrug resistance-associated protein member 4"/>
    <property type="match status" value="1"/>
</dbReference>
<reference evidence="14" key="1">
    <citation type="submission" date="2021-08" db="EMBL/GenBank/DDBJ databases">
        <title>WGS assembly of Ceratopteris richardii.</title>
        <authorList>
            <person name="Marchant D.B."/>
            <person name="Chen G."/>
            <person name="Jenkins J."/>
            <person name="Shu S."/>
            <person name="Leebens-Mack J."/>
            <person name="Grimwood J."/>
            <person name="Schmutz J."/>
            <person name="Soltis P."/>
            <person name="Soltis D."/>
            <person name="Chen Z.-H."/>
        </authorList>
    </citation>
    <scope>NUCLEOTIDE SEQUENCE</scope>
    <source>
        <strain evidence="14">Whitten #5841</strain>
        <tissue evidence="14">Leaf</tissue>
    </source>
</reference>
<dbReference type="SMART" id="SM00382">
    <property type="entry name" value="AAA"/>
    <property type="match status" value="1"/>
</dbReference>
<dbReference type="SUPFAM" id="SSF90123">
    <property type="entry name" value="ABC transporter transmembrane region"/>
    <property type="match status" value="1"/>
</dbReference>
<feature type="transmembrane region" description="Helical" evidence="11">
    <location>
        <begin position="221"/>
        <end position="245"/>
    </location>
</feature>
<feature type="transmembrane region" description="Helical" evidence="11">
    <location>
        <begin position="433"/>
        <end position="453"/>
    </location>
</feature>
<dbReference type="InterPro" id="IPR003593">
    <property type="entry name" value="AAA+_ATPase"/>
</dbReference>
<evidence type="ECO:0000256" key="5">
    <source>
        <dbReference type="ARBA" id="ARBA00022692"/>
    </source>
</evidence>
<evidence type="ECO:0000256" key="3">
    <source>
        <dbReference type="ARBA" id="ARBA00022448"/>
    </source>
</evidence>
<evidence type="ECO:0000256" key="9">
    <source>
        <dbReference type="ARBA" id="ARBA00022989"/>
    </source>
</evidence>
<evidence type="ECO:0000256" key="10">
    <source>
        <dbReference type="ARBA" id="ARBA00023136"/>
    </source>
</evidence>
<keyword evidence="7" id="KW-0547">Nucleotide-binding</keyword>
<feature type="transmembrane region" description="Helical" evidence="11">
    <location>
        <begin position="315"/>
        <end position="337"/>
    </location>
</feature>
<keyword evidence="8" id="KW-0067">ATP-binding</keyword>
<protein>
    <submittedName>
        <fullName evidence="14">Uncharacterized protein</fullName>
    </submittedName>
</protein>
<name>A0A8T2SB98_CERRI</name>
<dbReference type="InterPro" id="IPR011527">
    <property type="entry name" value="ABC1_TM_dom"/>
</dbReference>
<evidence type="ECO:0000259" key="12">
    <source>
        <dbReference type="PROSITE" id="PS50893"/>
    </source>
</evidence>
<feature type="transmembrane region" description="Helical" evidence="11">
    <location>
        <begin position="409"/>
        <end position="427"/>
    </location>
</feature>
<dbReference type="GO" id="GO:0016887">
    <property type="term" value="F:ATP hydrolysis activity"/>
    <property type="evidence" value="ECO:0007669"/>
    <property type="project" value="InterPro"/>
</dbReference>
<comment type="subcellular location">
    <subcellularLocation>
        <location evidence="1">Membrane</location>
        <topology evidence="1">Multi-pass membrane protein</topology>
    </subcellularLocation>
</comment>
<dbReference type="CDD" id="cd18580">
    <property type="entry name" value="ABC_6TM_ABCC_D2"/>
    <property type="match status" value="1"/>
</dbReference>
<dbReference type="InterPro" id="IPR003439">
    <property type="entry name" value="ABC_transporter-like_ATP-bd"/>
</dbReference>
<evidence type="ECO:0000256" key="7">
    <source>
        <dbReference type="ARBA" id="ARBA00022741"/>
    </source>
</evidence>
<keyword evidence="6" id="KW-0677">Repeat</keyword>
<dbReference type="SUPFAM" id="SSF52540">
    <property type="entry name" value="P-loop containing nucleoside triphosphate hydrolases"/>
    <property type="match status" value="2"/>
</dbReference>
<dbReference type="GO" id="GO:0005524">
    <property type="term" value="F:ATP binding"/>
    <property type="evidence" value="ECO:0007669"/>
    <property type="project" value="UniProtKB-KW"/>
</dbReference>
<dbReference type="AlphaFoldDB" id="A0A8T2SB98"/>
<evidence type="ECO:0000256" key="4">
    <source>
        <dbReference type="ARBA" id="ARBA00022528"/>
    </source>
</evidence>
<evidence type="ECO:0000259" key="13">
    <source>
        <dbReference type="PROSITE" id="PS50929"/>
    </source>
</evidence>
<proteinExistence type="inferred from homology"/>
<dbReference type="GO" id="GO:0016020">
    <property type="term" value="C:membrane"/>
    <property type="evidence" value="ECO:0007669"/>
    <property type="project" value="UniProtKB-SubCell"/>
</dbReference>
<dbReference type="InterPro" id="IPR044726">
    <property type="entry name" value="ABCC_6TM_D2"/>
</dbReference>